<gene>
    <name evidence="1" type="ORF">GCM10025781_00520</name>
</gene>
<organism evidence="1 2">
    <name type="scientific">Kocuria gwangalliensis</name>
    <dbReference type="NCBI Taxonomy" id="501592"/>
    <lineage>
        <taxon>Bacteria</taxon>
        <taxon>Bacillati</taxon>
        <taxon>Actinomycetota</taxon>
        <taxon>Actinomycetes</taxon>
        <taxon>Micrococcales</taxon>
        <taxon>Micrococcaceae</taxon>
        <taxon>Kocuria</taxon>
    </lineage>
</organism>
<proteinExistence type="predicted"/>
<evidence type="ECO:0000313" key="1">
    <source>
        <dbReference type="EMBL" id="GAA4687798.1"/>
    </source>
</evidence>
<dbReference type="Proteomes" id="UP001501446">
    <property type="component" value="Unassembled WGS sequence"/>
</dbReference>
<name>A0ABP8WE14_9MICC</name>
<comment type="caution">
    <text evidence="1">The sequence shown here is derived from an EMBL/GenBank/DDBJ whole genome shotgun (WGS) entry which is preliminary data.</text>
</comment>
<reference evidence="2" key="1">
    <citation type="journal article" date="2019" name="Int. J. Syst. Evol. Microbiol.">
        <title>The Global Catalogue of Microorganisms (GCM) 10K type strain sequencing project: providing services to taxonomists for standard genome sequencing and annotation.</title>
        <authorList>
            <consortium name="The Broad Institute Genomics Platform"/>
            <consortium name="The Broad Institute Genome Sequencing Center for Infectious Disease"/>
            <person name="Wu L."/>
            <person name="Ma J."/>
        </authorList>
    </citation>
    <scope>NUCLEOTIDE SEQUENCE [LARGE SCALE GENOMIC DNA]</scope>
    <source>
        <strain evidence="2">JCM 18958</strain>
    </source>
</reference>
<accession>A0ABP8WE14</accession>
<protein>
    <submittedName>
        <fullName evidence="1">Uncharacterized protein</fullName>
    </submittedName>
</protein>
<dbReference type="EMBL" id="BAABLN010000001">
    <property type="protein sequence ID" value="GAA4687798.1"/>
    <property type="molecule type" value="Genomic_DNA"/>
</dbReference>
<keyword evidence="2" id="KW-1185">Reference proteome</keyword>
<evidence type="ECO:0000313" key="2">
    <source>
        <dbReference type="Proteomes" id="UP001501446"/>
    </source>
</evidence>
<sequence>MFFESSGKRWLRILAGLVLVLLLLAGSFAWVVPQALKGRMVGWYKPERTNSVLDLTSLEAKAGRL</sequence>